<comment type="function">
    <text evidence="9">Part of the tripartite ATP-independent periplasmic (TRAP) transport system.</text>
</comment>
<dbReference type="KEGG" id="phl:KKY_2084"/>
<keyword evidence="7 9" id="KW-0472">Membrane</keyword>
<dbReference type="GO" id="GO:0005886">
    <property type="term" value="C:plasma membrane"/>
    <property type="evidence" value="ECO:0007669"/>
    <property type="project" value="UniProtKB-SubCell"/>
</dbReference>
<dbReference type="STRING" id="1082931.KKY_2084"/>
<feature type="transmembrane region" description="Helical" evidence="9">
    <location>
        <begin position="12"/>
        <end position="37"/>
    </location>
</feature>
<keyword evidence="5 9" id="KW-0812">Transmembrane</keyword>
<evidence type="ECO:0000256" key="6">
    <source>
        <dbReference type="ARBA" id="ARBA00022989"/>
    </source>
</evidence>
<dbReference type="HOGENOM" id="CLU_086356_8_6_5"/>
<dbReference type="eggNOG" id="COG3090">
    <property type="taxonomic scope" value="Bacteria"/>
</dbReference>
<dbReference type="PANTHER" id="PTHR35011">
    <property type="entry name" value="2,3-DIKETO-L-GULONATE TRAP TRANSPORTER SMALL PERMEASE PROTEIN YIAM"/>
    <property type="match status" value="1"/>
</dbReference>
<evidence type="ECO:0000313" key="12">
    <source>
        <dbReference type="Proteomes" id="UP000008850"/>
    </source>
</evidence>
<dbReference type="AlphaFoldDB" id="G4RGQ5"/>
<evidence type="ECO:0000256" key="8">
    <source>
        <dbReference type="ARBA" id="ARBA00038436"/>
    </source>
</evidence>
<evidence type="ECO:0000256" key="2">
    <source>
        <dbReference type="ARBA" id="ARBA00022448"/>
    </source>
</evidence>
<feature type="transmembrane region" description="Helical" evidence="9">
    <location>
        <begin position="129"/>
        <end position="152"/>
    </location>
</feature>
<keyword evidence="2 9" id="KW-0813">Transport</keyword>
<evidence type="ECO:0000256" key="3">
    <source>
        <dbReference type="ARBA" id="ARBA00022475"/>
    </source>
</evidence>
<evidence type="ECO:0000256" key="5">
    <source>
        <dbReference type="ARBA" id="ARBA00022692"/>
    </source>
</evidence>
<accession>G4RGQ5</accession>
<dbReference type="GO" id="GO:0015740">
    <property type="term" value="P:C4-dicarboxylate transport"/>
    <property type="evidence" value="ECO:0007669"/>
    <property type="project" value="TreeGrafter"/>
</dbReference>
<keyword evidence="4 9" id="KW-0997">Cell inner membrane</keyword>
<evidence type="ECO:0000313" key="11">
    <source>
        <dbReference type="EMBL" id="AEQ52094.1"/>
    </source>
</evidence>
<feature type="domain" description="Tripartite ATP-independent periplasmic transporters DctQ component" evidence="10">
    <location>
        <begin position="26"/>
        <end position="156"/>
    </location>
</feature>
<evidence type="ECO:0000259" key="10">
    <source>
        <dbReference type="Pfam" id="PF04290"/>
    </source>
</evidence>
<dbReference type="GO" id="GO:0022857">
    <property type="term" value="F:transmembrane transporter activity"/>
    <property type="evidence" value="ECO:0007669"/>
    <property type="project" value="UniProtKB-UniRule"/>
</dbReference>
<dbReference type="Pfam" id="PF04290">
    <property type="entry name" value="DctQ"/>
    <property type="match status" value="1"/>
</dbReference>
<comment type="subcellular location">
    <subcellularLocation>
        <location evidence="1 9">Cell inner membrane</location>
        <topology evidence="1 9">Multi-pass membrane protein</topology>
    </subcellularLocation>
</comment>
<name>G4RGQ5_PELHB</name>
<keyword evidence="6 9" id="KW-1133">Transmembrane helix</keyword>
<reference evidence="11 12" key="1">
    <citation type="journal article" date="2012" name="J. Bacteriol.">
        <title>Complete genome sequence of Pelagibacterium halotolerans B2T.</title>
        <authorList>
            <person name="Huo Y.Y."/>
            <person name="Cheng H."/>
            <person name="Han X.F."/>
            <person name="Jiang X.W."/>
            <person name="Sun C."/>
            <person name="Zhang X.Q."/>
            <person name="Zhu X.F."/>
            <person name="Liu Y.F."/>
            <person name="Li P.F."/>
            <person name="Ni P.X."/>
            <person name="Wu M."/>
        </authorList>
    </citation>
    <scope>NUCLEOTIDE SEQUENCE [LARGE SCALE GENOMIC DNA]</scope>
    <source>
        <strain evidence="12">DSM 22347 / JCM 15775 / CGMCC 1.7692 / B2</strain>
    </source>
</reference>
<dbReference type="Proteomes" id="UP000008850">
    <property type="component" value="Chromosome"/>
</dbReference>
<dbReference type="PANTHER" id="PTHR35011:SF10">
    <property type="entry name" value="TRAP TRANSPORTER SMALL PERMEASE PROTEIN"/>
    <property type="match status" value="1"/>
</dbReference>
<feature type="transmembrane region" description="Helical" evidence="9">
    <location>
        <begin position="87"/>
        <end position="109"/>
    </location>
</feature>
<protein>
    <recommendedName>
        <fullName evidence="9">TRAP transporter small permease protein</fullName>
    </recommendedName>
</protein>
<evidence type="ECO:0000256" key="9">
    <source>
        <dbReference type="RuleBase" id="RU369079"/>
    </source>
</evidence>
<keyword evidence="3" id="KW-1003">Cell membrane</keyword>
<sequence>MSHSALVEWAVRGLTLLSSLALIVLLLATFVGVIMRYFLSAPILGSNEIIQLGSVALVMLAMPAAAQREAHVRVDVLDGAIGPWGRFIGDIIARVLGMFLLGVLAWRAWDKAFDAFEYGDVTNMISIPFWPFYGLMALSAVLYVVVLTLQLLDIVRAGARAND</sequence>
<evidence type="ECO:0000256" key="1">
    <source>
        <dbReference type="ARBA" id="ARBA00004429"/>
    </source>
</evidence>
<evidence type="ECO:0000256" key="7">
    <source>
        <dbReference type="ARBA" id="ARBA00023136"/>
    </source>
</evidence>
<dbReference type="EMBL" id="CP003075">
    <property type="protein sequence ID" value="AEQ52094.1"/>
    <property type="molecule type" value="Genomic_DNA"/>
</dbReference>
<dbReference type="InterPro" id="IPR007387">
    <property type="entry name" value="TRAP_DctQ"/>
</dbReference>
<feature type="transmembrane region" description="Helical" evidence="9">
    <location>
        <begin position="49"/>
        <end position="66"/>
    </location>
</feature>
<evidence type="ECO:0000256" key="4">
    <source>
        <dbReference type="ARBA" id="ARBA00022519"/>
    </source>
</evidence>
<comment type="similarity">
    <text evidence="8 9">Belongs to the TRAP transporter small permease family.</text>
</comment>
<gene>
    <name evidence="11" type="ordered locus">KKY_2084</name>
</gene>
<proteinExistence type="inferred from homology"/>
<organism evidence="11 12">
    <name type="scientific">Pelagibacterium halotolerans (strain DSM 22347 / JCM 15775 / CGMCC 1.7692 / B2)</name>
    <dbReference type="NCBI Taxonomy" id="1082931"/>
    <lineage>
        <taxon>Bacteria</taxon>
        <taxon>Pseudomonadati</taxon>
        <taxon>Pseudomonadota</taxon>
        <taxon>Alphaproteobacteria</taxon>
        <taxon>Hyphomicrobiales</taxon>
        <taxon>Devosiaceae</taxon>
        <taxon>Pelagibacterium</taxon>
    </lineage>
</organism>
<comment type="subunit">
    <text evidence="9">The complex comprises the extracytoplasmic solute receptor protein and the two transmembrane proteins.</text>
</comment>
<keyword evidence="12" id="KW-1185">Reference proteome</keyword>
<dbReference type="InterPro" id="IPR055348">
    <property type="entry name" value="DctQ"/>
</dbReference>